<evidence type="ECO:0000313" key="11">
    <source>
        <dbReference type="Proteomes" id="UP000477750"/>
    </source>
</evidence>
<accession>A0A6L5GCG2</accession>
<feature type="modified residue" description="4-aspartylphosphate" evidence="6">
    <location>
        <position position="55"/>
    </location>
</feature>
<keyword evidence="1 6" id="KW-0597">Phosphoprotein</keyword>
<dbReference type="CDD" id="cd00383">
    <property type="entry name" value="trans_reg_C"/>
    <property type="match status" value="1"/>
</dbReference>
<dbReference type="SMART" id="SM00862">
    <property type="entry name" value="Trans_reg_C"/>
    <property type="match status" value="1"/>
</dbReference>
<dbReference type="InterPro" id="IPR011006">
    <property type="entry name" value="CheY-like_superfamily"/>
</dbReference>
<dbReference type="PROSITE" id="PS51755">
    <property type="entry name" value="OMPR_PHOB"/>
    <property type="match status" value="1"/>
</dbReference>
<evidence type="ECO:0000256" key="5">
    <source>
        <dbReference type="ARBA" id="ARBA00023163"/>
    </source>
</evidence>
<dbReference type="InterPro" id="IPR001789">
    <property type="entry name" value="Sig_transdc_resp-reg_receiver"/>
</dbReference>
<dbReference type="Gene3D" id="6.10.250.690">
    <property type="match status" value="1"/>
</dbReference>
<keyword evidence="2" id="KW-0902">Two-component regulatory system</keyword>
<evidence type="ECO:0000256" key="6">
    <source>
        <dbReference type="PROSITE-ProRule" id="PRU00169"/>
    </source>
</evidence>
<evidence type="ECO:0000256" key="4">
    <source>
        <dbReference type="ARBA" id="ARBA00023125"/>
    </source>
</evidence>
<organism evidence="10 11">
    <name type="scientific">Glycomyces albidus</name>
    <dbReference type="NCBI Taxonomy" id="2656774"/>
    <lineage>
        <taxon>Bacteria</taxon>
        <taxon>Bacillati</taxon>
        <taxon>Actinomycetota</taxon>
        <taxon>Actinomycetes</taxon>
        <taxon>Glycomycetales</taxon>
        <taxon>Glycomycetaceae</taxon>
        <taxon>Glycomyces</taxon>
    </lineage>
</organism>
<dbReference type="Gene3D" id="1.10.10.10">
    <property type="entry name" value="Winged helix-like DNA-binding domain superfamily/Winged helix DNA-binding domain"/>
    <property type="match status" value="1"/>
</dbReference>
<dbReference type="GO" id="GO:0000976">
    <property type="term" value="F:transcription cis-regulatory region binding"/>
    <property type="evidence" value="ECO:0007669"/>
    <property type="project" value="TreeGrafter"/>
</dbReference>
<dbReference type="GO" id="GO:0032993">
    <property type="term" value="C:protein-DNA complex"/>
    <property type="evidence" value="ECO:0007669"/>
    <property type="project" value="TreeGrafter"/>
</dbReference>
<keyword evidence="11" id="KW-1185">Reference proteome</keyword>
<evidence type="ECO:0000256" key="1">
    <source>
        <dbReference type="ARBA" id="ARBA00022553"/>
    </source>
</evidence>
<dbReference type="SMART" id="SM00448">
    <property type="entry name" value="REC"/>
    <property type="match status" value="1"/>
</dbReference>
<dbReference type="InterPro" id="IPR036388">
    <property type="entry name" value="WH-like_DNA-bd_sf"/>
</dbReference>
<dbReference type="PANTHER" id="PTHR48111">
    <property type="entry name" value="REGULATOR OF RPOS"/>
    <property type="match status" value="1"/>
</dbReference>
<dbReference type="Pfam" id="PF00072">
    <property type="entry name" value="Response_reg"/>
    <property type="match status" value="1"/>
</dbReference>
<evidence type="ECO:0000259" key="8">
    <source>
        <dbReference type="PROSITE" id="PS50110"/>
    </source>
</evidence>
<dbReference type="RefSeq" id="WP_153026414.1">
    <property type="nucleotide sequence ID" value="NZ_WIAO01000022.1"/>
</dbReference>
<keyword evidence="3" id="KW-0805">Transcription regulation</keyword>
<dbReference type="PROSITE" id="PS50110">
    <property type="entry name" value="RESPONSE_REGULATORY"/>
    <property type="match status" value="1"/>
</dbReference>
<protein>
    <submittedName>
        <fullName evidence="10">Response regulator</fullName>
    </submittedName>
</protein>
<feature type="DNA-binding region" description="OmpR/PhoB-type" evidence="7">
    <location>
        <begin position="129"/>
        <end position="231"/>
    </location>
</feature>
<dbReference type="Pfam" id="PF00486">
    <property type="entry name" value="Trans_reg_C"/>
    <property type="match status" value="1"/>
</dbReference>
<dbReference type="SUPFAM" id="SSF52172">
    <property type="entry name" value="CheY-like"/>
    <property type="match status" value="1"/>
</dbReference>
<dbReference type="AlphaFoldDB" id="A0A6L5GCG2"/>
<keyword evidence="4 7" id="KW-0238">DNA-binding</keyword>
<evidence type="ECO:0000256" key="3">
    <source>
        <dbReference type="ARBA" id="ARBA00023015"/>
    </source>
</evidence>
<dbReference type="InterPro" id="IPR039420">
    <property type="entry name" value="WalR-like"/>
</dbReference>
<dbReference type="InterPro" id="IPR016032">
    <property type="entry name" value="Sig_transdc_resp-reg_C-effctor"/>
</dbReference>
<sequence>MAARAKVLVVDDEVYLAELVATALRFEGFATAVAHSGPVAWRSLRDDRPDLLVLDVMLGETSGFDLCRQMRDAGIDAPVVFLTARDAPGDRISGFVAGGDDYVTKPFSIEELVLRVLAVTRRLKGPGRPHVLRVADLVLDEAAHEVRRAGRRIQLTPTEFALLRLLMAHPGQVLTKAQILDRVWQYDFGGNASVVQTYVSYLRAKVDRVPDGPDPVPLIHTVNRVGYMMRAEPR</sequence>
<name>A0A6L5GCG2_9ACTN</name>
<evidence type="ECO:0000259" key="9">
    <source>
        <dbReference type="PROSITE" id="PS51755"/>
    </source>
</evidence>
<proteinExistence type="predicted"/>
<gene>
    <name evidence="10" type="ORF">GFD30_17065</name>
</gene>
<dbReference type="SUPFAM" id="SSF46894">
    <property type="entry name" value="C-terminal effector domain of the bipartite response regulators"/>
    <property type="match status" value="1"/>
</dbReference>
<dbReference type="Gene3D" id="3.40.50.2300">
    <property type="match status" value="1"/>
</dbReference>
<dbReference type="PANTHER" id="PTHR48111:SF28">
    <property type="entry name" value="TRANSCRIPTIONAL REGULATORY PROTEIN TCRX-RELATED"/>
    <property type="match status" value="1"/>
</dbReference>
<dbReference type="EMBL" id="WIAO01000022">
    <property type="protein sequence ID" value="MQM27271.1"/>
    <property type="molecule type" value="Genomic_DNA"/>
</dbReference>
<dbReference type="GO" id="GO:0006355">
    <property type="term" value="P:regulation of DNA-templated transcription"/>
    <property type="evidence" value="ECO:0007669"/>
    <property type="project" value="InterPro"/>
</dbReference>
<feature type="domain" description="Response regulatory" evidence="8">
    <location>
        <begin position="6"/>
        <end position="120"/>
    </location>
</feature>
<evidence type="ECO:0000256" key="2">
    <source>
        <dbReference type="ARBA" id="ARBA00023012"/>
    </source>
</evidence>
<reference evidence="10 11" key="1">
    <citation type="submission" date="2019-10" db="EMBL/GenBank/DDBJ databases">
        <title>Glycomyces albidus sp. nov., a novel actinomycete isolated from rhizosphere soil of wheat (Triticum aestivum L.).</title>
        <authorList>
            <person name="Qian L."/>
        </authorList>
    </citation>
    <scope>NUCLEOTIDE SEQUENCE [LARGE SCALE GENOMIC DNA]</scope>
    <source>
        <strain evidence="10 11">NEAU-7082</strain>
    </source>
</reference>
<dbReference type="GO" id="GO:0005829">
    <property type="term" value="C:cytosol"/>
    <property type="evidence" value="ECO:0007669"/>
    <property type="project" value="TreeGrafter"/>
</dbReference>
<comment type="caution">
    <text evidence="10">The sequence shown here is derived from an EMBL/GenBank/DDBJ whole genome shotgun (WGS) entry which is preliminary data.</text>
</comment>
<evidence type="ECO:0000313" key="10">
    <source>
        <dbReference type="EMBL" id="MQM27271.1"/>
    </source>
</evidence>
<dbReference type="FunFam" id="1.10.10.10:FF:000005">
    <property type="entry name" value="Two-component system response regulator"/>
    <property type="match status" value="1"/>
</dbReference>
<dbReference type="InterPro" id="IPR001867">
    <property type="entry name" value="OmpR/PhoB-type_DNA-bd"/>
</dbReference>
<dbReference type="Proteomes" id="UP000477750">
    <property type="component" value="Unassembled WGS sequence"/>
</dbReference>
<evidence type="ECO:0000256" key="7">
    <source>
        <dbReference type="PROSITE-ProRule" id="PRU01091"/>
    </source>
</evidence>
<keyword evidence="5" id="KW-0804">Transcription</keyword>
<feature type="domain" description="OmpR/PhoB-type" evidence="9">
    <location>
        <begin position="129"/>
        <end position="231"/>
    </location>
</feature>
<dbReference type="GO" id="GO:0000156">
    <property type="term" value="F:phosphorelay response regulator activity"/>
    <property type="evidence" value="ECO:0007669"/>
    <property type="project" value="TreeGrafter"/>
</dbReference>